<evidence type="ECO:0000313" key="2">
    <source>
        <dbReference type="EMBL" id="KAK0709802.1"/>
    </source>
</evidence>
<keyword evidence="3" id="KW-1185">Reference proteome</keyword>
<feature type="region of interest" description="Disordered" evidence="1">
    <location>
        <begin position="51"/>
        <end position="98"/>
    </location>
</feature>
<sequence>MEGRQTLQFRRAPRPRAVAREPLASLLPPLQSSAALCKTVPRWMADPPCLRPSPPCLHASTPPRPSPRLAPKVPMPANTPSGSDHSHRNTRSSSETLTPIVHSTAPIMISLCSDCHGRVFSIM</sequence>
<gene>
    <name evidence="2" type="ORF">B0T26DRAFT_723104</name>
</gene>
<proteinExistence type="predicted"/>
<name>A0AA40A5R9_9PEZI</name>
<dbReference type="EMBL" id="JAUIRO010000006">
    <property type="protein sequence ID" value="KAK0709802.1"/>
    <property type="molecule type" value="Genomic_DNA"/>
</dbReference>
<evidence type="ECO:0000313" key="3">
    <source>
        <dbReference type="Proteomes" id="UP001172101"/>
    </source>
</evidence>
<protein>
    <submittedName>
        <fullName evidence="2">Uncharacterized protein</fullName>
    </submittedName>
</protein>
<organism evidence="2 3">
    <name type="scientific">Lasiosphaeria miniovina</name>
    <dbReference type="NCBI Taxonomy" id="1954250"/>
    <lineage>
        <taxon>Eukaryota</taxon>
        <taxon>Fungi</taxon>
        <taxon>Dikarya</taxon>
        <taxon>Ascomycota</taxon>
        <taxon>Pezizomycotina</taxon>
        <taxon>Sordariomycetes</taxon>
        <taxon>Sordariomycetidae</taxon>
        <taxon>Sordariales</taxon>
        <taxon>Lasiosphaeriaceae</taxon>
        <taxon>Lasiosphaeria</taxon>
    </lineage>
</organism>
<dbReference type="GeneID" id="85325882"/>
<reference evidence="2" key="1">
    <citation type="submission" date="2023-06" db="EMBL/GenBank/DDBJ databases">
        <title>Genome-scale phylogeny and comparative genomics of the fungal order Sordariales.</title>
        <authorList>
            <consortium name="Lawrence Berkeley National Laboratory"/>
            <person name="Hensen N."/>
            <person name="Bonometti L."/>
            <person name="Westerberg I."/>
            <person name="Brannstrom I.O."/>
            <person name="Guillou S."/>
            <person name="Cros-Aarteil S."/>
            <person name="Calhoun S."/>
            <person name="Haridas S."/>
            <person name="Kuo A."/>
            <person name="Mondo S."/>
            <person name="Pangilinan J."/>
            <person name="Riley R."/>
            <person name="LaButti K."/>
            <person name="Andreopoulos B."/>
            <person name="Lipzen A."/>
            <person name="Chen C."/>
            <person name="Yanf M."/>
            <person name="Daum C."/>
            <person name="Ng V."/>
            <person name="Clum A."/>
            <person name="Steindorff A."/>
            <person name="Ohm R."/>
            <person name="Martin F."/>
            <person name="Silar P."/>
            <person name="Natvig D."/>
            <person name="Lalanne C."/>
            <person name="Gautier V."/>
            <person name="Ament-velasquez S.L."/>
            <person name="Kruys A."/>
            <person name="Hutchinson M.I."/>
            <person name="Powell A.J."/>
            <person name="Barry K."/>
            <person name="Miller A.N."/>
            <person name="Grigoriev I.V."/>
            <person name="Debuchy R."/>
            <person name="Gladieux P."/>
            <person name="Thoren M.H."/>
            <person name="Johannesson H."/>
        </authorList>
    </citation>
    <scope>NUCLEOTIDE SEQUENCE</scope>
    <source>
        <strain evidence="2">SMH2392-1A</strain>
    </source>
</reference>
<dbReference type="AlphaFoldDB" id="A0AA40A5R9"/>
<dbReference type="Proteomes" id="UP001172101">
    <property type="component" value="Unassembled WGS sequence"/>
</dbReference>
<accession>A0AA40A5R9</accession>
<dbReference type="RefSeq" id="XP_060293106.1">
    <property type="nucleotide sequence ID" value="XM_060442612.1"/>
</dbReference>
<evidence type="ECO:0000256" key="1">
    <source>
        <dbReference type="SAM" id="MobiDB-lite"/>
    </source>
</evidence>
<comment type="caution">
    <text evidence="2">The sequence shown here is derived from an EMBL/GenBank/DDBJ whole genome shotgun (WGS) entry which is preliminary data.</text>
</comment>